<feature type="transmembrane region" description="Helical" evidence="7">
    <location>
        <begin position="385"/>
        <end position="409"/>
    </location>
</feature>
<feature type="transmembrane region" description="Helical" evidence="7">
    <location>
        <begin position="341"/>
        <end position="365"/>
    </location>
</feature>
<dbReference type="Pfam" id="PF00528">
    <property type="entry name" value="BPD_transp_1"/>
    <property type="match status" value="1"/>
</dbReference>
<reference evidence="9 10" key="1">
    <citation type="submission" date="2016-04" db="EMBL/GenBank/DDBJ databases">
        <title>Complete genome sequence of Thermococcus barossii type strain SHCK-94.</title>
        <authorList>
            <person name="Oger P.M."/>
        </authorList>
    </citation>
    <scope>NUCLEOTIDE SEQUENCE [LARGE SCALE GENOMIC DNA]</scope>
    <source>
        <strain evidence="9 10">SHCK-94</strain>
    </source>
</reference>
<evidence type="ECO:0000256" key="3">
    <source>
        <dbReference type="ARBA" id="ARBA00022475"/>
    </source>
</evidence>
<evidence type="ECO:0000256" key="7">
    <source>
        <dbReference type="RuleBase" id="RU363032"/>
    </source>
</evidence>
<feature type="domain" description="ABC transmembrane type-1" evidence="8">
    <location>
        <begin position="211"/>
        <end position="408"/>
    </location>
</feature>
<dbReference type="AlphaFoldDB" id="A0A2Z2MLN2"/>
<dbReference type="KEGG" id="tbs:A3L01_09875"/>
<evidence type="ECO:0000256" key="4">
    <source>
        <dbReference type="ARBA" id="ARBA00022692"/>
    </source>
</evidence>
<keyword evidence="6 7" id="KW-0472">Membrane</keyword>
<dbReference type="GO" id="GO:0005886">
    <property type="term" value="C:plasma membrane"/>
    <property type="evidence" value="ECO:0007669"/>
    <property type="project" value="UniProtKB-SubCell"/>
</dbReference>
<organism evidence="9 10">
    <name type="scientific">Thermococcus barossii</name>
    <dbReference type="NCBI Taxonomy" id="54077"/>
    <lineage>
        <taxon>Archaea</taxon>
        <taxon>Methanobacteriati</taxon>
        <taxon>Methanobacteriota</taxon>
        <taxon>Thermococci</taxon>
        <taxon>Thermococcales</taxon>
        <taxon>Thermococcaceae</taxon>
        <taxon>Thermococcus</taxon>
    </lineage>
</organism>
<keyword evidence="5 7" id="KW-1133">Transmembrane helix</keyword>
<dbReference type="EMBL" id="CP015101">
    <property type="protein sequence ID" value="ASJ05655.1"/>
    <property type="molecule type" value="Genomic_DNA"/>
</dbReference>
<dbReference type="InterPro" id="IPR000515">
    <property type="entry name" value="MetI-like"/>
</dbReference>
<proteinExistence type="inferred from homology"/>
<gene>
    <name evidence="9" type="ORF">A3L01_09875</name>
</gene>
<protein>
    <submittedName>
        <fullName evidence="9">Peptide ABC transporter permease</fullName>
    </submittedName>
</protein>
<dbReference type="Proteomes" id="UP000250272">
    <property type="component" value="Chromosome"/>
</dbReference>
<feature type="transmembrane region" description="Helical" evidence="7">
    <location>
        <begin position="280"/>
        <end position="298"/>
    </location>
</feature>
<evidence type="ECO:0000256" key="6">
    <source>
        <dbReference type="ARBA" id="ARBA00023136"/>
    </source>
</evidence>
<dbReference type="GO" id="GO:0055085">
    <property type="term" value="P:transmembrane transport"/>
    <property type="evidence" value="ECO:0007669"/>
    <property type="project" value="InterPro"/>
</dbReference>
<comment type="subcellular location">
    <subcellularLocation>
        <location evidence="1 7">Cell membrane</location>
        <topology evidence="1 7">Multi-pass membrane protein</topology>
    </subcellularLocation>
</comment>
<sequence>MKRVSLKIKIATAILLFYLLAAVIGPSIANKEAIDNWNNKMYWSDNPKLVPPEWTNILGKNLPPTENLEPSRIEGNVYTYEYNFHYSEAPQDIIVYSESPQEITINLTLPNGREYTLYRGISRSKIRLGMMFVTMKMIAQERGLNYTDSDLIFGGGLDPIFIGKDGPEEGTYVLEITAERKPEVRVLGKSYGILGTDSIGRDIWQGFIWGLRETMVMVVAVGLTAVVVGATLGVLSALSGIVGAITDGLTKLSTILPLVPVMVMMVPITGKVTYGGHLEVPFWSFVLVMGLLLFGKIARNVRALVETELSKEYVESAVSLGGSRWWILKHHISRAVLPYSVYQFSIVMPKVVALVSLLGFFEAVPGFNWGTLLGSMITENQLFSMAWWIVLPIGVALAFFAMAFVLINLHMEEEFSVR</sequence>
<keyword evidence="10" id="KW-1185">Reference proteome</keyword>
<dbReference type="PANTHER" id="PTHR43386:SF1">
    <property type="entry name" value="D,D-DIPEPTIDE TRANSPORT SYSTEM PERMEASE PROTEIN DDPC-RELATED"/>
    <property type="match status" value="1"/>
</dbReference>
<evidence type="ECO:0000256" key="5">
    <source>
        <dbReference type="ARBA" id="ARBA00022989"/>
    </source>
</evidence>
<comment type="similarity">
    <text evidence="7">Belongs to the binding-protein-dependent transport system permease family.</text>
</comment>
<dbReference type="SUPFAM" id="SSF161098">
    <property type="entry name" value="MetI-like"/>
    <property type="match status" value="1"/>
</dbReference>
<accession>A0A2Z2MLN2</accession>
<dbReference type="RefSeq" id="WP_088865648.1">
    <property type="nucleotide sequence ID" value="NZ_CP015101.1"/>
</dbReference>
<dbReference type="CDD" id="cd06261">
    <property type="entry name" value="TM_PBP2"/>
    <property type="match status" value="1"/>
</dbReference>
<evidence type="ECO:0000256" key="2">
    <source>
        <dbReference type="ARBA" id="ARBA00022448"/>
    </source>
</evidence>
<dbReference type="GeneID" id="33327087"/>
<dbReference type="Gene3D" id="1.10.3720.10">
    <property type="entry name" value="MetI-like"/>
    <property type="match status" value="1"/>
</dbReference>
<evidence type="ECO:0000259" key="8">
    <source>
        <dbReference type="PROSITE" id="PS50928"/>
    </source>
</evidence>
<evidence type="ECO:0000313" key="9">
    <source>
        <dbReference type="EMBL" id="ASJ05655.1"/>
    </source>
</evidence>
<feature type="transmembrane region" description="Helical" evidence="7">
    <location>
        <begin position="215"/>
        <end position="242"/>
    </location>
</feature>
<dbReference type="PANTHER" id="PTHR43386">
    <property type="entry name" value="OLIGOPEPTIDE TRANSPORT SYSTEM PERMEASE PROTEIN APPC"/>
    <property type="match status" value="1"/>
</dbReference>
<dbReference type="InterPro" id="IPR050366">
    <property type="entry name" value="BP-dependent_transpt_permease"/>
</dbReference>
<name>A0A2Z2MLN2_9EURY</name>
<evidence type="ECO:0000313" key="10">
    <source>
        <dbReference type="Proteomes" id="UP000250272"/>
    </source>
</evidence>
<evidence type="ECO:0000256" key="1">
    <source>
        <dbReference type="ARBA" id="ARBA00004651"/>
    </source>
</evidence>
<dbReference type="OrthoDB" id="312811at2157"/>
<dbReference type="InterPro" id="IPR035906">
    <property type="entry name" value="MetI-like_sf"/>
</dbReference>
<dbReference type="PROSITE" id="PS50928">
    <property type="entry name" value="ABC_TM1"/>
    <property type="match status" value="1"/>
</dbReference>
<keyword evidence="4 7" id="KW-0812">Transmembrane</keyword>
<keyword evidence="3" id="KW-1003">Cell membrane</keyword>
<keyword evidence="2 7" id="KW-0813">Transport</keyword>